<accession>A0AAE0EMD0</accession>
<keyword evidence="2" id="KW-1185">Reference proteome</keyword>
<organism evidence="1 2">
    <name type="scientific">Cymbomonas tetramitiformis</name>
    <dbReference type="NCBI Taxonomy" id="36881"/>
    <lineage>
        <taxon>Eukaryota</taxon>
        <taxon>Viridiplantae</taxon>
        <taxon>Chlorophyta</taxon>
        <taxon>Pyramimonadophyceae</taxon>
        <taxon>Pyramimonadales</taxon>
        <taxon>Pyramimonadaceae</taxon>
        <taxon>Cymbomonas</taxon>
    </lineage>
</organism>
<gene>
    <name evidence="1" type="ORF">CYMTET_55882</name>
</gene>
<dbReference type="Proteomes" id="UP001190700">
    <property type="component" value="Unassembled WGS sequence"/>
</dbReference>
<sequence length="88" mass="9366">GSARLLLSAITNLLTQTPADPALVDGLASCIEMPSGLRLLAYIGEKGKNDLVSKLEAHAASPTTTETRANKATELFRKLKNATFRALK</sequence>
<dbReference type="AlphaFoldDB" id="A0AAE0EMD0"/>
<comment type="caution">
    <text evidence="1">The sequence shown here is derived from an EMBL/GenBank/DDBJ whole genome shotgun (WGS) entry which is preliminary data.</text>
</comment>
<protein>
    <submittedName>
        <fullName evidence="1">Uncharacterized protein</fullName>
    </submittedName>
</protein>
<feature type="non-terminal residue" evidence="1">
    <location>
        <position position="1"/>
    </location>
</feature>
<reference evidence="1 2" key="1">
    <citation type="journal article" date="2015" name="Genome Biol. Evol.">
        <title>Comparative Genomics of a Bacterivorous Green Alga Reveals Evolutionary Causalities and Consequences of Phago-Mixotrophic Mode of Nutrition.</title>
        <authorList>
            <person name="Burns J.A."/>
            <person name="Paasch A."/>
            <person name="Narechania A."/>
            <person name="Kim E."/>
        </authorList>
    </citation>
    <scope>NUCLEOTIDE SEQUENCE [LARGE SCALE GENOMIC DNA]</scope>
    <source>
        <strain evidence="1 2">PLY_AMNH</strain>
    </source>
</reference>
<evidence type="ECO:0000313" key="1">
    <source>
        <dbReference type="EMBL" id="KAK3233843.1"/>
    </source>
</evidence>
<evidence type="ECO:0000313" key="2">
    <source>
        <dbReference type="Proteomes" id="UP001190700"/>
    </source>
</evidence>
<proteinExistence type="predicted"/>
<dbReference type="EMBL" id="LGRX02035615">
    <property type="protein sequence ID" value="KAK3233843.1"/>
    <property type="molecule type" value="Genomic_DNA"/>
</dbReference>
<name>A0AAE0EMD0_9CHLO</name>